<evidence type="ECO:0000259" key="4">
    <source>
        <dbReference type="Pfam" id="PF13439"/>
    </source>
</evidence>
<dbReference type="GO" id="GO:0016757">
    <property type="term" value="F:glycosyltransferase activity"/>
    <property type="evidence" value="ECO:0007669"/>
    <property type="project" value="UniProtKB-KW"/>
</dbReference>
<sequence length="386" mass="40404">MTAGALRPVLYLHSSAGRYGADRQLAAIVGGLDRASFRAIVVLAEDGPLVGDLRDLGAEVLVRPLAVLRRELMSAAGLARVGASFAADAGGLGRLARLHDVALVHTNTSVTLGGAATARIARVPHVWHVREIYAGFDRWWPTYRRLLLSADALPCVSEAVRAQFHGAPRDGRAEVVPDGLALDLPAVDRDEARRRLGLDPDAFVVALLGRLSRWKGQAVLVEALGRAPLARDGRTVAVLAGAAWREDPRLPEELRGRAAALGVEDQLRLPGFVDDVAALYAAADVVAVPSTQPDPLPNAALEAAAAGCCVVAADHGGLGEILRNGTTGLLVPPGDPGALAEALGALRDDPGRRARLGAAARADVRARFGPAALGERLQDLYARLVA</sequence>
<dbReference type="PANTHER" id="PTHR12526">
    <property type="entry name" value="GLYCOSYLTRANSFERASE"/>
    <property type="match status" value="1"/>
</dbReference>
<accession>A0ABU4VQA0</accession>
<dbReference type="SUPFAM" id="SSF53756">
    <property type="entry name" value="UDP-Glycosyltransferase/glycogen phosphorylase"/>
    <property type="match status" value="1"/>
</dbReference>
<comment type="caution">
    <text evidence="5">The sequence shown here is derived from an EMBL/GenBank/DDBJ whole genome shotgun (WGS) entry which is preliminary data.</text>
</comment>
<feature type="domain" description="Glycosyltransferase subfamily 4-like N-terminal" evidence="4">
    <location>
        <begin position="20"/>
        <end position="182"/>
    </location>
</feature>
<dbReference type="Proteomes" id="UP001277761">
    <property type="component" value="Unassembled WGS sequence"/>
</dbReference>
<dbReference type="Gene3D" id="3.40.50.2000">
    <property type="entry name" value="Glycogen Phosphorylase B"/>
    <property type="match status" value="2"/>
</dbReference>
<proteinExistence type="predicted"/>
<dbReference type="PANTHER" id="PTHR12526:SF510">
    <property type="entry name" value="D-INOSITOL 3-PHOSPHATE GLYCOSYLTRANSFERASE"/>
    <property type="match status" value="1"/>
</dbReference>
<evidence type="ECO:0000256" key="2">
    <source>
        <dbReference type="ARBA" id="ARBA00022679"/>
    </source>
</evidence>
<name>A0ABU4VQA0_9ACTN</name>
<reference evidence="5 6" key="1">
    <citation type="submission" date="2023-11" db="EMBL/GenBank/DDBJ databases">
        <authorList>
            <person name="Xu M."/>
            <person name="Jiang T."/>
        </authorList>
    </citation>
    <scope>NUCLEOTIDE SEQUENCE [LARGE SCALE GENOMIC DNA]</scope>
    <source>
        <strain evidence="5 6">SD</strain>
    </source>
</reference>
<evidence type="ECO:0000313" key="6">
    <source>
        <dbReference type="Proteomes" id="UP001277761"/>
    </source>
</evidence>
<keyword evidence="2 5" id="KW-0808">Transferase</keyword>
<dbReference type="InterPro" id="IPR001296">
    <property type="entry name" value="Glyco_trans_1"/>
</dbReference>
<dbReference type="EC" id="2.4.-.-" evidence="5"/>
<evidence type="ECO:0000313" key="5">
    <source>
        <dbReference type="EMBL" id="MDX8153033.1"/>
    </source>
</evidence>
<dbReference type="InterPro" id="IPR028098">
    <property type="entry name" value="Glyco_trans_4-like_N"/>
</dbReference>
<gene>
    <name evidence="5" type="ORF">SK069_15645</name>
</gene>
<dbReference type="Pfam" id="PF00534">
    <property type="entry name" value="Glycos_transf_1"/>
    <property type="match status" value="1"/>
</dbReference>
<dbReference type="Pfam" id="PF13439">
    <property type="entry name" value="Glyco_transf_4"/>
    <property type="match status" value="1"/>
</dbReference>
<dbReference type="EMBL" id="JAXAVX010000010">
    <property type="protein sequence ID" value="MDX8153033.1"/>
    <property type="molecule type" value="Genomic_DNA"/>
</dbReference>
<evidence type="ECO:0000256" key="1">
    <source>
        <dbReference type="ARBA" id="ARBA00022676"/>
    </source>
</evidence>
<dbReference type="RefSeq" id="WP_319955185.1">
    <property type="nucleotide sequence ID" value="NZ_JAXAVX010000010.1"/>
</dbReference>
<organism evidence="5 6">
    <name type="scientific">Patulibacter brassicae</name>
    <dbReference type="NCBI Taxonomy" id="1705717"/>
    <lineage>
        <taxon>Bacteria</taxon>
        <taxon>Bacillati</taxon>
        <taxon>Actinomycetota</taxon>
        <taxon>Thermoleophilia</taxon>
        <taxon>Solirubrobacterales</taxon>
        <taxon>Patulibacteraceae</taxon>
        <taxon>Patulibacter</taxon>
    </lineage>
</organism>
<keyword evidence="1 5" id="KW-0328">Glycosyltransferase</keyword>
<feature type="domain" description="Glycosyl transferase family 1" evidence="3">
    <location>
        <begin position="188"/>
        <end position="362"/>
    </location>
</feature>
<evidence type="ECO:0000259" key="3">
    <source>
        <dbReference type="Pfam" id="PF00534"/>
    </source>
</evidence>
<protein>
    <submittedName>
        <fullName evidence="5">Glycosyltransferase</fullName>
        <ecNumber evidence="5">2.4.-.-</ecNumber>
    </submittedName>
</protein>
<keyword evidence="6" id="KW-1185">Reference proteome</keyword>